<feature type="compositionally biased region" description="Basic and acidic residues" evidence="12">
    <location>
        <begin position="24"/>
        <end position="41"/>
    </location>
</feature>
<accession>B2AW95</accession>
<evidence type="ECO:0000256" key="1">
    <source>
        <dbReference type="ARBA" id="ARBA00004374"/>
    </source>
</evidence>
<evidence type="ECO:0000256" key="5">
    <source>
        <dbReference type="ARBA" id="ARBA00022801"/>
    </source>
</evidence>
<evidence type="ECO:0000256" key="11">
    <source>
        <dbReference type="ARBA" id="ARBA00048548"/>
    </source>
</evidence>
<evidence type="ECO:0000256" key="9">
    <source>
        <dbReference type="ARBA" id="ARBA00023134"/>
    </source>
</evidence>
<evidence type="ECO:0000259" key="13">
    <source>
        <dbReference type="PROSITE" id="PS51718"/>
    </source>
</evidence>
<dbReference type="GO" id="GO:0008053">
    <property type="term" value="P:mitochondrial fusion"/>
    <property type="evidence" value="ECO:0007669"/>
    <property type="project" value="TreeGrafter"/>
</dbReference>
<evidence type="ECO:0000256" key="7">
    <source>
        <dbReference type="ARBA" id="ARBA00023054"/>
    </source>
</evidence>
<feature type="compositionally biased region" description="Polar residues" evidence="12">
    <location>
        <begin position="45"/>
        <end position="55"/>
    </location>
</feature>
<evidence type="ECO:0000256" key="12">
    <source>
        <dbReference type="SAM" id="MobiDB-lite"/>
    </source>
</evidence>
<evidence type="ECO:0000256" key="6">
    <source>
        <dbReference type="ARBA" id="ARBA00022989"/>
    </source>
</evidence>
<feature type="compositionally biased region" description="Gly residues" evidence="12">
    <location>
        <begin position="517"/>
        <end position="533"/>
    </location>
</feature>
<protein>
    <submittedName>
        <fullName evidence="14">Podospora anserina S mat+ genomic DNA chromosome 7, supercontig 1</fullName>
    </submittedName>
</protein>
<dbReference type="OrthoDB" id="9984778at2759"/>
<dbReference type="Pfam" id="PF00350">
    <property type="entry name" value="Dynamin_N"/>
    <property type="match status" value="1"/>
</dbReference>
<dbReference type="GO" id="GO:0003924">
    <property type="term" value="F:GTPase activity"/>
    <property type="evidence" value="ECO:0007669"/>
    <property type="project" value="InterPro"/>
</dbReference>
<dbReference type="EMBL" id="CU633900">
    <property type="protein sequence ID" value="CAP68669.1"/>
    <property type="molecule type" value="Genomic_DNA"/>
</dbReference>
<dbReference type="GO" id="GO:0051646">
    <property type="term" value="P:mitochondrion localization"/>
    <property type="evidence" value="ECO:0007669"/>
    <property type="project" value="TreeGrafter"/>
</dbReference>
<dbReference type="HOGENOM" id="CLU_011752_0_0_1"/>
<keyword evidence="9" id="KW-0342">GTP-binding</keyword>
<name>B2AW95_PODAN</name>
<keyword evidence="10" id="KW-0472">Membrane</keyword>
<dbReference type="FunFam" id="3.40.50.300:FF:000638">
    <property type="entry name" value="Transmembrane GTPase Fzo1, putative"/>
    <property type="match status" value="1"/>
</dbReference>
<keyword evidence="8" id="KW-0496">Mitochondrion</keyword>
<dbReference type="GO" id="GO:0005525">
    <property type="term" value="F:GTP binding"/>
    <property type="evidence" value="ECO:0007669"/>
    <property type="project" value="UniProtKB-KW"/>
</dbReference>
<dbReference type="InterPro" id="IPR027094">
    <property type="entry name" value="Mitofusin_fam"/>
</dbReference>
<keyword evidence="3" id="KW-0547">Nucleotide-binding</keyword>
<reference evidence="14" key="1">
    <citation type="journal article" date="2008" name="Genome Biol.">
        <title>The genome sequence of the model ascomycete fungus Podospora anserina.</title>
        <authorList>
            <person name="Espagne E."/>
            <person name="Lespinet O."/>
            <person name="Malagnac F."/>
            <person name="Da Silva C."/>
            <person name="Jaillon O."/>
            <person name="Porcel B.M."/>
            <person name="Couloux A."/>
            <person name="Aury J.-M."/>
            <person name="Segurens B."/>
            <person name="Poulain J."/>
            <person name="Anthouard V."/>
            <person name="Grossetete S."/>
            <person name="Khalili H."/>
            <person name="Coppin E."/>
            <person name="Dequard-Chablat M."/>
            <person name="Picard M."/>
            <person name="Contamine V."/>
            <person name="Arnaise S."/>
            <person name="Bourdais A."/>
            <person name="Berteaux-Lecellier V."/>
            <person name="Gautheret D."/>
            <person name="de Vries R.P."/>
            <person name="Battaglia E."/>
            <person name="Coutinho P.M."/>
            <person name="Danchin E.G.J."/>
            <person name="Henrissat B."/>
            <person name="El Khoury R."/>
            <person name="Sainsard-Chanet A."/>
            <person name="Boivin A."/>
            <person name="Pinan-Lucarre B."/>
            <person name="Sellem C.H."/>
            <person name="Debuchy R."/>
            <person name="Wincker P."/>
            <person name="Weissenbach J."/>
            <person name="Silar P."/>
        </authorList>
    </citation>
    <scope>NUCLEOTIDE SEQUENCE [LARGE SCALE GENOMIC DNA]</scope>
    <source>
        <strain evidence="14">S mat+</strain>
    </source>
</reference>
<keyword evidence="4" id="KW-1000">Mitochondrion outer membrane</keyword>
<dbReference type="KEGG" id="pan:PODANSg5031"/>
<evidence type="ECO:0000256" key="2">
    <source>
        <dbReference type="ARBA" id="ARBA00022692"/>
    </source>
</evidence>
<evidence type="ECO:0000256" key="8">
    <source>
        <dbReference type="ARBA" id="ARBA00023128"/>
    </source>
</evidence>
<dbReference type="GeneID" id="6192063"/>
<organism evidence="14">
    <name type="scientific">Podospora anserina (strain S / ATCC MYA-4624 / DSM 980 / FGSC 10383)</name>
    <name type="common">Pleurage anserina</name>
    <dbReference type="NCBI Taxonomy" id="515849"/>
    <lineage>
        <taxon>Eukaryota</taxon>
        <taxon>Fungi</taxon>
        <taxon>Dikarya</taxon>
        <taxon>Ascomycota</taxon>
        <taxon>Pezizomycotina</taxon>
        <taxon>Sordariomycetes</taxon>
        <taxon>Sordariomycetidae</taxon>
        <taxon>Sordariales</taxon>
        <taxon>Podosporaceae</taxon>
        <taxon>Podospora</taxon>
        <taxon>Podospora anserina</taxon>
    </lineage>
</organism>
<comment type="subcellular location">
    <subcellularLocation>
        <location evidence="1">Mitochondrion outer membrane</location>
        <topology evidence="1">Multi-pass membrane protein</topology>
    </subcellularLocation>
</comment>
<dbReference type="PROSITE" id="PS51718">
    <property type="entry name" value="G_DYNAMIN_2"/>
    <property type="match status" value="1"/>
</dbReference>
<gene>
    <name evidence="14" type="ORF">PODANS_7_6400</name>
</gene>
<evidence type="ECO:0000256" key="4">
    <source>
        <dbReference type="ARBA" id="ARBA00022787"/>
    </source>
</evidence>
<evidence type="ECO:0000256" key="10">
    <source>
        <dbReference type="ARBA" id="ARBA00023136"/>
    </source>
</evidence>
<dbReference type="PANTHER" id="PTHR10465">
    <property type="entry name" value="TRANSMEMBRANE GTPASE FZO1"/>
    <property type="match status" value="1"/>
</dbReference>
<comment type="catalytic activity">
    <reaction evidence="11">
        <text>GTP + H2O = GDP + phosphate + H(+)</text>
        <dbReference type="Rhea" id="RHEA:19669"/>
        <dbReference type="ChEBI" id="CHEBI:15377"/>
        <dbReference type="ChEBI" id="CHEBI:15378"/>
        <dbReference type="ChEBI" id="CHEBI:37565"/>
        <dbReference type="ChEBI" id="CHEBI:43474"/>
        <dbReference type="ChEBI" id="CHEBI:58189"/>
    </reaction>
</comment>
<keyword evidence="6" id="KW-1133">Transmembrane helix</keyword>
<feature type="compositionally biased region" description="Basic and acidic residues" evidence="12">
    <location>
        <begin position="538"/>
        <end position="548"/>
    </location>
</feature>
<keyword evidence="7" id="KW-0175">Coiled coil</keyword>
<dbReference type="InterPro" id="IPR045063">
    <property type="entry name" value="Dynamin_N"/>
</dbReference>
<evidence type="ECO:0000313" key="14">
    <source>
        <dbReference type="EMBL" id="CAP68669.1"/>
    </source>
</evidence>
<dbReference type="InterPro" id="IPR030381">
    <property type="entry name" value="G_DYNAMIN_dom"/>
</dbReference>
<keyword evidence="2" id="KW-0812">Transmembrane</keyword>
<dbReference type="PANTHER" id="PTHR10465:SF0">
    <property type="entry name" value="SARCALUMENIN"/>
    <property type="match status" value="1"/>
</dbReference>
<dbReference type="RefSeq" id="XP_001907996.1">
    <property type="nucleotide sequence ID" value="XM_001907961.1"/>
</dbReference>
<proteinExistence type="predicted"/>
<dbReference type="InterPro" id="IPR027417">
    <property type="entry name" value="P-loop_NTPase"/>
</dbReference>
<feature type="region of interest" description="Disordered" evidence="12">
    <location>
        <begin position="1"/>
        <end position="55"/>
    </location>
</feature>
<dbReference type="VEuPathDB" id="FungiDB:PODANS_7_6400"/>
<dbReference type="GO" id="GO:0005741">
    <property type="term" value="C:mitochondrial outer membrane"/>
    <property type="evidence" value="ECO:0007669"/>
    <property type="project" value="UniProtKB-SubCell"/>
</dbReference>
<dbReference type="Gene3D" id="3.40.50.300">
    <property type="entry name" value="P-loop containing nucleotide triphosphate hydrolases"/>
    <property type="match status" value="1"/>
</dbReference>
<dbReference type="SUPFAM" id="SSF52540">
    <property type="entry name" value="P-loop containing nucleoside triphosphate hydrolases"/>
    <property type="match status" value="1"/>
</dbReference>
<sequence length="950" mass="103715">MSQEYFSPKGKGVRRPNDNATPDADAHHEPNDADSNYDRPPRASTAPSYMTVGNGSSANAARLQAMLEQDSGYGGSIAGDDVNSSLFNPASSGWDNVIHEDRPMRGGHSNEADRSAQASAVHQLWYNQHRNTLGRAISTVVELLSDLQRFNETWPAHYPSVQRAALDSPSHPSSRPGFHQAYSTAGDLANGPQFNAAQPPLRRAMTSVEDAAAAAESSRAAETRTVAEPRLVSPQIAQEFSVLKLDLKLGSLHQTELVHSLEKSSVAALLDGKIQSSIRHLQALRERIEDTSSKVLVTGDLNAGKSTFCNALLRRKVLPEDQQPCTSIFCEVLDARENCGIEEVHAVHRDAVYNRHDEATYDVYPLKDLERIVIDNTVYMQCKVYVKDARSIDESLLNNGVVDIALIDAPGLNMDTTKTTAIFARQEEIDVVVFVVSAMNHFTQTGTEFIRAAAAEKAYLFVVVNHFDNIRDKDRCQKQILTQIRGLSPATYKEAGELVHFVSSSAIPVAPNPPGGPGGGGGSGSSSGGGFGDDPGDNDPKGKGKDKEMARDFSALEQSLRRFVLEKRARSKLAPAKTYLTNILNDVNVLATVNTEVAQAEYDRVNSELQALEPQLEAGKRARAEISEQVDRTIEDTCQEVYDYSRTTINSAINHAGDDNLGIEYPGLFSAFQYADDLKVAMLSHIAASVVHCEENARKKTVAGVESIKKLGIKHLGDEYQNLNFKSEVMFQGRKDALARQVDISTEFADFVDFSTLMQREEKAGMALTVAGVVGTTVISGYSQVNLAFRAAQILGSENLRKLIIPGVIAGGEFFLFSRVTIINKLTFSTAAALAFYVLSQIPHSLPARLSQKIATQLEAMDYVHQNSSRISGKVRKVLLIPANNLRVGLQKSVEQLGARRDETVKVRKESSDALRYFGNLVQRSAHQRQVVEGVDLDGHPPGMAGHPGY</sequence>
<feature type="region of interest" description="Disordered" evidence="12">
    <location>
        <begin position="509"/>
        <end position="548"/>
    </location>
</feature>
<keyword evidence="5" id="KW-0378">Hydrolase</keyword>
<reference evidence="14" key="2">
    <citation type="submission" date="2008-07" db="EMBL/GenBank/DDBJ databases">
        <authorList>
            <person name="Genoscope - CEA"/>
        </authorList>
    </citation>
    <scope>NUCLEOTIDE SEQUENCE</scope>
    <source>
        <strain evidence="14">S mat+</strain>
    </source>
</reference>
<dbReference type="AlphaFoldDB" id="B2AW95"/>
<evidence type="ECO:0000256" key="3">
    <source>
        <dbReference type="ARBA" id="ARBA00022741"/>
    </source>
</evidence>
<feature type="domain" description="Dynamin-type G" evidence="13">
    <location>
        <begin position="289"/>
        <end position="575"/>
    </location>
</feature>